<dbReference type="EMBL" id="CP016397">
    <property type="protein sequence ID" value="ASQ46376.1"/>
    <property type="molecule type" value="Genomic_DNA"/>
</dbReference>
<protein>
    <submittedName>
        <fullName evidence="1">Uncharacterized protein</fullName>
    </submittedName>
</protein>
<dbReference type="AlphaFoldDB" id="A0A222P3F7"/>
<evidence type="ECO:0000313" key="2">
    <source>
        <dbReference type="Proteomes" id="UP000201728"/>
    </source>
</evidence>
<dbReference type="KEGG" id="lcd:clem_09125"/>
<accession>A0A222P3F7</accession>
<reference evidence="2" key="1">
    <citation type="submission" date="2016-07" db="EMBL/GenBank/DDBJ databases">
        <authorList>
            <person name="Florea S."/>
            <person name="Webb J.S."/>
            <person name="Jaromczyk J."/>
            <person name="Schardl C.L."/>
        </authorList>
    </citation>
    <scope>NUCLEOTIDE SEQUENCE [LARGE SCALE GENOMIC DNA]</scope>
    <source>
        <strain evidence="2">CDC-D5610</strain>
    </source>
</reference>
<evidence type="ECO:0000313" key="1">
    <source>
        <dbReference type="EMBL" id="ASQ46376.1"/>
    </source>
</evidence>
<proteinExistence type="predicted"/>
<keyword evidence="2" id="KW-1185">Reference proteome</keyword>
<gene>
    <name evidence="1" type="ORF">clem_09125</name>
</gene>
<dbReference type="Proteomes" id="UP000201728">
    <property type="component" value="Chromosome"/>
</dbReference>
<organism evidence="1 2">
    <name type="scientific">Legionella clemsonensis</name>
    <dbReference type="NCBI Taxonomy" id="1867846"/>
    <lineage>
        <taxon>Bacteria</taxon>
        <taxon>Pseudomonadati</taxon>
        <taxon>Pseudomonadota</taxon>
        <taxon>Gammaproteobacteria</taxon>
        <taxon>Legionellales</taxon>
        <taxon>Legionellaceae</taxon>
        <taxon>Legionella</taxon>
    </lineage>
</organism>
<name>A0A222P3F7_9GAMM</name>
<sequence length="29" mass="3271">MGLAFSKKTYPASLLAYLQEGEEVSQYFV</sequence>